<dbReference type="SMART" id="SM00564">
    <property type="entry name" value="PQQ"/>
    <property type="match status" value="3"/>
</dbReference>
<dbReference type="AlphaFoldDB" id="A0A9X2REW7"/>
<dbReference type="Proteomes" id="UP001139125">
    <property type="component" value="Unassembled WGS sequence"/>
</dbReference>
<dbReference type="PROSITE" id="PS51257">
    <property type="entry name" value="PROKAR_LIPOPROTEIN"/>
    <property type="match status" value="1"/>
</dbReference>
<dbReference type="RefSeq" id="WP_255135134.1">
    <property type="nucleotide sequence ID" value="NZ_JANDBC010000002.1"/>
</dbReference>
<dbReference type="EMBL" id="JANDBC010000002">
    <property type="protein sequence ID" value="MCP9292255.1"/>
    <property type="molecule type" value="Genomic_DNA"/>
</dbReference>
<name>A0A9X2REW7_9BACT</name>
<proteinExistence type="predicted"/>
<gene>
    <name evidence="2" type="ORF">NM125_11775</name>
</gene>
<reference evidence="2" key="1">
    <citation type="submission" date="2022-06" db="EMBL/GenBank/DDBJ databases">
        <title>Gracilimonas sp. CAU 1638 isolated from sea sediment.</title>
        <authorList>
            <person name="Kim W."/>
        </authorList>
    </citation>
    <scope>NUCLEOTIDE SEQUENCE</scope>
    <source>
        <strain evidence="2">CAU 1638</strain>
    </source>
</reference>
<evidence type="ECO:0000313" key="3">
    <source>
        <dbReference type="Proteomes" id="UP001139125"/>
    </source>
</evidence>
<comment type="caution">
    <text evidence="2">The sequence shown here is derived from an EMBL/GenBank/DDBJ whole genome shotgun (WGS) entry which is preliminary data.</text>
</comment>
<sequence>MKALELVIILFFISSCFGENPAKIEEKDVELKILWEKDTNIIDSPSAQPLIIDDSVIVFTGEVSIRAVRVSDGEMKWSGEVDGENALNTKVLLYTDDRIVSAHKNKVLGWDVRIGEKILEINKQDQVSVFSRGRNSVVDNGFALIGDTLDAYIFDSSGKTRFNIDVDFGSLALGYANKNVYLGQSKTINGALTLGKLRAFDSQSGDSLWVYTTENGGFNESIFIEDKILFASTFGNSPKNEAVALDAETGELIWRFESDYIFTRNSALGPLHYYVNTGGSLAALDKQTGQLKWREEWLGTASTKPVYLEGYVYFTDYSEIKVINDETGEVVHREPTPDGTAIWHVAASSNKIFAQTSRQLIAYEPWHLRSD</sequence>
<dbReference type="InterPro" id="IPR002372">
    <property type="entry name" value="PQQ_rpt_dom"/>
</dbReference>
<dbReference type="InterPro" id="IPR011047">
    <property type="entry name" value="Quinoprotein_ADH-like_sf"/>
</dbReference>
<dbReference type="PANTHER" id="PTHR34512:SF30">
    <property type="entry name" value="OUTER MEMBRANE PROTEIN ASSEMBLY FACTOR BAMB"/>
    <property type="match status" value="1"/>
</dbReference>
<dbReference type="Gene3D" id="2.130.10.10">
    <property type="entry name" value="YVTN repeat-like/Quinoprotein amine dehydrogenase"/>
    <property type="match status" value="1"/>
</dbReference>
<accession>A0A9X2REW7</accession>
<evidence type="ECO:0000313" key="2">
    <source>
        <dbReference type="EMBL" id="MCP9292255.1"/>
    </source>
</evidence>
<dbReference type="InterPro" id="IPR015943">
    <property type="entry name" value="WD40/YVTN_repeat-like_dom_sf"/>
</dbReference>
<dbReference type="SUPFAM" id="SSF50998">
    <property type="entry name" value="Quinoprotein alcohol dehydrogenase-like"/>
    <property type="match status" value="1"/>
</dbReference>
<evidence type="ECO:0000259" key="1">
    <source>
        <dbReference type="Pfam" id="PF13360"/>
    </source>
</evidence>
<dbReference type="Pfam" id="PF13360">
    <property type="entry name" value="PQQ_2"/>
    <property type="match status" value="1"/>
</dbReference>
<feature type="domain" description="Pyrrolo-quinoline quinone repeat" evidence="1">
    <location>
        <begin position="195"/>
        <end position="334"/>
    </location>
</feature>
<protein>
    <submittedName>
        <fullName evidence="2">PQQ-binding-like beta-propeller repeat protein</fullName>
    </submittedName>
</protein>
<dbReference type="InterPro" id="IPR018391">
    <property type="entry name" value="PQQ_b-propeller_rpt"/>
</dbReference>
<organism evidence="2 3">
    <name type="scientific">Gracilimonas sediminicola</name>
    <dbReference type="NCBI Taxonomy" id="2952158"/>
    <lineage>
        <taxon>Bacteria</taxon>
        <taxon>Pseudomonadati</taxon>
        <taxon>Balneolota</taxon>
        <taxon>Balneolia</taxon>
        <taxon>Balneolales</taxon>
        <taxon>Balneolaceae</taxon>
        <taxon>Gracilimonas</taxon>
    </lineage>
</organism>
<keyword evidence="3" id="KW-1185">Reference proteome</keyword>
<dbReference type="PANTHER" id="PTHR34512">
    <property type="entry name" value="CELL SURFACE PROTEIN"/>
    <property type="match status" value="1"/>
</dbReference>